<protein>
    <submittedName>
        <fullName evidence="2">Uncharacterized protein</fullName>
    </submittedName>
</protein>
<dbReference type="STRING" id="641691.SAMN05421636_103312"/>
<feature type="region of interest" description="Disordered" evidence="1">
    <location>
        <begin position="60"/>
        <end position="89"/>
    </location>
</feature>
<dbReference type="Proteomes" id="UP000199109">
    <property type="component" value="Unassembled WGS sequence"/>
</dbReference>
<sequence length="89" mass="10426">MENRTDKEYIKEFNLGYEMAKELDLTRPMLQGQDISKEPPNSPIHEGMFQYLREVALSRNKDLDLPGDRQKLGSKEEKENKDKGRGRSR</sequence>
<reference evidence="2 3" key="1">
    <citation type="submission" date="2016-10" db="EMBL/GenBank/DDBJ databases">
        <authorList>
            <person name="de Groot N.N."/>
        </authorList>
    </citation>
    <scope>NUCLEOTIDE SEQUENCE [LARGE SCALE GENOMIC DNA]</scope>
    <source>
        <strain evidence="2 3">DSM 23421</strain>
    </source>
</reference>
<name>A0A1G7ABF0_9FLAO</name>
<proteinExistence type="predicted"/>
<dbReference type="AlphaFoldDB" id="A0A1G7ABF0"/>
<dbReference type="RefSeq" id="WP_091867050.1">
    <property type="nucleotide sequence ID" value="NZ_FNAO01000003.1"/>
</dbReference>
<organism evidence="2 3">
    <name type="scientific">Pricia antarctica</name>
    <dbReference type="NCBI Taxonomy" id="641691"/>
    <lineage>
        <taxon>Bacteria</taxon>
        <taxon>Pseudomonadati</taxon>
        <taxon>Bacteroidota</taxon>
        <taxon>Flavobacteriia</taxon>
        <taxon>Flavobacteriales</taxon>
        <taxon>Flavobacteriaceae</taxon>
        <taxon>Pricia</taxon>
    </lineage>
</organism>
<dbReference type="OrthoDB" id="1453119at2"/>
<evidence type="ECO:0000313" key="3">
    <source>
        <dbReference type="Proteomes" id="UP000199109"/>
    </source>
</evidence>
<evidence type="ECO:0000256" key="1">
    <source>
        <dbReference type="SAM" id="MobiDB-lite"/>
    </source>
</evidence>
<evidence type="ECO:0000313" key="2">
    <source>
        <dbReference type="EMBL" id="SDE12121.1"/>
    </source>
</evidence>
<keyword evidence="3" id="KW-1185">Reference proteome</keyword>
<accession>A0A1G7ABF0</accession>
<dbReference type="EMBL" id="FNAO01000003">
    <property type="protein sequence ID" value="SDE12121.1"/>
    <property type="molecule type" value="Genomic_DNA"/>
</dbReference>
<gene>
    <name evidence="2" type="ORF">SAMN05421636_103312</name>
</gene>